<keyword evidence="1" id="KW-1133">Transmembrane helix</keyword>
<organism evidence="2">
    <name type="scientific">hydrothermal vent metagenome</name>
    <dbReference type="NCBI Taxonomy" id="652676"/>
    <lineage>
        <taxon>unclassified sequences</taxon>
        <taxon>metagenomes</taxon>
        <taxon>ecological metagenomes</taxon>
    </lineage>
</organism>
<dbReference type="AlphaFoldDB" id="A0A3B0V4I8"/>
<evidence type="ECO:0000256" key="1">
    <source>
        <dbReference type="SAM" id="Phobius"/>
    </source>
</evidence>
<evidence type="ECO:0000313" key="2">
    <source>
        <dbReference type="EMBL" id="VAW31749.1"/>
    </source>
</evidence>
<protein>
    <recommendedName>
        <fullName evidence="3">Phage holin family protein</fullName>
    </recommendedName>
</protein>
<dbReference type="PANTHER" id="PTHR37309">
    <property type="entry name" value="SLR0284 PROTEIN"/>
    <property type="match status" value="1"/>
</dbReference>
<feature type="transmembrane region" description="Helical" evidence="1">
    <location>
        <begin position="51"/>
        <end position="78"/>
    </location>
</feature>
<dbReference type="PANTHER" id="PTHR37309:SF1">
    <property type="entry name" value="SLR0284 PROTEIN"/>
    <property type="match status" value="1"/>
</dbReference>
<dbReference type="InterPro" id="IPR007165">
    <property type="entry name" value="Phage_holin_4_2"/>
</dbReference>
<sequence>TLAVVLGFINLFIKPIVSILTFPITILTLGLFSLVINALLIILSATLVPGFFVSGFLAAFIFALVLAFINTIFGVRFFRV</sequence>
<gene>
    <name evidence="2" type="ORF">MNBD_CPR01-268</name>
</gene>
<dbReference type="EMBL" id="UOEV01000001">
    <property type="protein sequence ID" value="VAW31749.1"/>
    <property type="molecule type" value="Genomic_DNA"/>
</dbReference>
<reference evidence="2" key="1">
    <citation type="submission" date="2018-06" db="EMBL/GenBank/DDBJ databases">
        <authorList>
            <person name="Zhirakovskaya E."/>
        </authorList>
    </citation>
    <scope>NUCLEOTIDE SEQUENCE</scope>
</reference>
<keyword evidence="1" id="KW-0472">Membrane</keyword>
<dbReference type="Pfam" id="PF04020">
    <property type="entry name" value="Phage_holin_4_2"/>
    <property type="match status" value="1"/>
</dbReference>
<evidence type="ECO:0008006" key="3">
    <source>
        <dbReference type="Google" id="ProtNLM"/>
    </source>
</evidence>
<feature type="transmembrane region" description="Helical" evidence="1">
    <location>
        <begin position="20"/>
        <end position="45"/>
    </location>
</feature>
<name>A0A3B0V4I8_9ZZZZ</name>
<accession>A0A3B0V4I8</accession>
<feature type="non-terminal residue" evidence="2">
    <location>
        <position position="1"/>
    </location>
</feature>
<keyword evidence="1" id="KW-0812">Transmembrane</keyword>
<proteinExistence type="predicted"/>